<dbReference type="AlphaFoldDB" id="T1KJL6"/>
<keyword evidence="2" id="KW-1185">Reference proteome</keyword>
<dbReference type="HOGENOM" id="CLU_2963793_0_0_1"/>
<name>T1KJL6_TETUR</name>
<accession>T1KJL6</accession>
<dbReference type="EnsemblMetazoa" id="tetur13g00390.1">
    <property type="protein sequence ID" value="tetur13g00390.1"/>
    <property type="gene ID" value="tetur13g00390"/>
</dbReference>
<protein>
    <submittedName>
        <fullName evidence="1">Uncharacterized protein</fullName>
    </submittedName>
</protein>
<proteinExistence type="predicted"/>
<dbReference type="EMBL" id="CAEY01000163">
    <property type="status" value="NOT_ANNOTATED_CDS"/>
    <property type="molecule type" value="Genomic_DNA"/>
</dbReference>
<evidence type="ECO:0000313" key="1">
    <source>
        <dbReference type="EnsemblMetazoa" id="tetur13g00390.1"/>
    </source>
</evidence>
<organism evidence="1 2">
    <name type="scientific">Tetranychus urticae</name>
    <name type="common">Two-spotted spider mite</name>
    <dbReference type="NCBI Taxonomy" id="32264"/>
    <lineage>
        <taxon>Eukaryota</taxon>
        <taxon>Metazoa</taxon>
        <taxon>Ecdysozoa</taxon>
        <taxon>Arthropoda</taxon>
        <taxon>Chelicerata</taxon>
        <taxon>Arachnida</taxon>
        <taxon>Acari</taxon>
        <taxon>Acariformes</taxon>
        <taxon>Trombidiformes</taxon>
        <taxon>Prostigmata</taxon>
        <taxon>Eleutherengona</taxon>
        <taxon>Raphignathae</taxon>
        <taxon>Tetranychoidea</taxon>
        <taxon>Tetranychidae</taxon>
        <taxon>Tetranychus</taxon>
    </lineage>
</organism>
<sequence>MERKTWKTISLSLSYRITKTGINKDLLRISFRVGDVIVSKEIQMETIDMLNDSFNYIYW</sequence>
<dbReference type="Proteomes" id="UP000015104">
    <property type="component" value="Unassembled WGS sequence"/>
</dbReference>
<evidence type="ECO:0000313" key="2">
    <source>
        <dbReference type="Proteomes" id="UP000015104"/>
    </source>
</evidence>
<reference evidence="2" key="1">
    <citation type="submission" date="2011-08" db="EMBL/GenBank/DDBJ databases">
        <authorList>
            <person name="Rombauts S."/>
        </authorList>
    </citation>
    <scope>NUCLEOTIDE SEQUENCE</scope>
    <source>
        <strain evidence="2">London</strain>
    </source>
</reference>
<reference evidence="1" key="2">
    <citation type="submission" date="2015-06" db="UniProtKB">
        <authorList>
            <consortium name="EnsemblMetazoa"/>
        </authorList>
    </citation>
    <scope>IDENTIFICATION</scope>
</reference>